<dbReference type="InterPro" id="IPR036390">
    <property type="entry name" value="WH_DNA-bd_sf"/>
</dbReference>
<dbReference type="PROSITE" id="PS51898">
    <property type="entry name" value="TYR_RECOMBINASE"/>
    <property type="match status" value="1"/>
</dbReference>
<reference evidence="3" key="1">
    <citation type="journal article" date="2015" name="Nature">
        <title>Complex archaea that bridge the gap between prokaryotes and eukaryotes.</title>
        <authorList>
            <person name="Spang A."/>
            <person name="Saw J.H."/>
            <person name="Jorgensen S.L."/>
            <person name="Zaremba-Niedzwiedzka K."/>
            <person name="Martijn J."/>
            <person name="Lind A.E."/>
            <person name="van Eijk R."/>
            <person name="Schleper C."/>
            <person name="Guy L."/>
            <person name="Ettema T.J."/>
        </authorList>
    </citation>
    <scope>NUCLEOTIDE SEQUENCE</scope>
</reference>
<dbReference type="SUPFAM" id="SSF56349">
    <property type="entry name" value="DNA breaking-rejoining enzymes"/>
    <property type="match status" value="1"/>
</dbReference>
<name>A0A0F8WEH4_9ZZZZ</name>
<feature type="domain" description="Tyr recombinase" evidence="2">
    <location>
        <begin position="1"/>
        <end position="66"/>
    </location>
</feature>
<comment type="caution">
    <text evidence="3">The sequence shown here is derived from an EMBL/GenBank/DDBJ whole genome shotgun (WGS) entry which is preliminary data.</text>
</comment>
<organism evidence="3">
    <name type="scientific">marine sediment metagenome</name>
    <dbReference type="NCBI Taxonomy" id="412755"/>
    <lineage>
        <taxon>unclassified sequences</taxon>
        <taxon>metagenomes</taxon>
        <taxon>ecological metagenomes</taxon>
    </lineage>
</organism>
<dbReference type="InterPro" id="IPR002104">
    <property type="entry name" value="Integrase_catalytic"/>
</dbReference>
<evidence type="ECO:0000259" key="2">
    <source>
        <dbReference type="PROSITE" id="PS51898"/>
    </source>
</evidence>
<sequence length="182" mass="19968">LVGACEKAGIPRHKAFPHALRHSFATHLLRQGVDLIEVRDLMRHSSLAITSIYLHSNPERLQEAVDTIDSGTPAPTTVEPQEPVLRHTEAAVLDAIRMAPGITGNKLAARLSRLVPAVNRDLRKLISLGHVIADGHPRLLYPAHDDAVARTGPREVARFSGGRKAIYATVRARRPLRALLQH</sequence>
<gene>
    <name evidence="3" type="ORF">LCGC14_3079760</name>
</gene>
<dbReference type="Pfam" id="PF00589">
    <property type="entry name" value="Phage_integrase"/>
    <property type="match status" value="1"/>
</dbReference>
<dbReference type="InterPro" id="IPR013762">
    <property type="entry name" value="Integrase-like_cat_sf"/>
</dbReference>
<protein>
    <recommendedName>
        <fullName evidence="2">Tyr recombinase domain-containing protein</fullName>
    </recommendedName>
</protein>
<dbReference type="Gene3D" id="1.10.443.10">
    <property type="entry name" value="Intergrase catalytic core"/>
    <property type="match status" value="1"/>
</dbReference>
<proteinExistence type="predicted"/>
<keyword evidence="1" id="KW-0233">DNA recombination</keyword>
<evidence type="ECO:0000313" key="3">
    <source>
        <dbReference type="EMBL" id="KKK54923.1"/>
    </source>
</evidence>
<dbReference type="GO" id="GO:0003677">
    <property type="term" value="F:DNA binding"/>
    <property type="evidence" value="ECO:0007669"/>
    <property type="project" value="InterPro"/>
</dbReference>
<dbReference type="EMBL" id="LAZR01065748">
    <property type="protein sequence ID" value="KKK54923.1"/>
    <property type="molecule type" value="Genomic_DNA"/>
</dbReference>
<dbReference type="SUPFAM" id="SSF46785">
    <property type="entry name" value="Winged helix' DNA-binding domain"/>
    <property type="match status" value="1"/>
</dbReference>
<feature type="non-terminal residue" evidence="3">
    <location>
        <position position="1"/>
    </location>
</feature>
<accession>A0A0F8WEH4</accession>
<dbReference type="AlphaFoldDB" id="A0A0F8WEH4"/>
<dbReference type="GO" id="GO:0006310">
    <property type="term" value="P:DNA recombination"/>
    <property type="evidence" value="ECO:0007669"/>
    <property type="project" value="UniProtKB-KW"/>
</dbReference>
<evidence type="ECO:0000256" key="1">
    <source>
        <dbReference type="ARBA" id="ARBA00023172"/>
    </source>
</evidence>
<dbReference type="GO" id="GO:0015074">
    <property type="term" value="P:DNA integration"/>
    <property type="evidence" value="ECO:0007669"/>
    <property type="project" value="InterPro"/>
</dbReference>
<dbReference type="InterPro" id="IPR011010">
    <property type="entry name" value="DNA_brk_join_enz"/>
</dbReference>